<proteinExistence type="predicted"/>
<gene>
    <name evidence="1" type="ORF">GCM10011358_24420</name>
</gene>
<protein>
    <submittedName>
        <fullName evidence="1">Uncharacterized protein</fullName>
    </submittedName>
</protein>
<accession>A0ABQ1QPP0</accession>
<dbReference type="Proteomes" id="UP000617355">
    <property type="component" value="Unassembled WGS sequence"/>
</dbReference>
<dbReference type="EMBL" id="BMGI01000004">
    <property type="protein sequence ID" value="GGD39567.1"/>
    <property type="molecule type" value="Genomic_DNA"/>
</dbReference>
<evidence type="ECO:0000313" key="1">
    <source>
        <dbReference type="EMBL" id="GGD39567.1"/>
    </source>
</evidence>
<organism evidence="1 2">
    <name type="scientific">Sinisalibacter lacisalsi</name>
    <dbReference type="NCBI Taxonomy" id="1526570"/>
    <lineage>
        <taxon>Bacteria</taxon>
        <taxon>Pseudomonadati</taxon>
        <taxon>Pseudomonadota</taxon>
        <taxon>Alphaproteobacteria</taxon>
        <taxon>Rhodobacterales</taxon>
        <taxon>Roseobacteraceae</taxon>
        <taxon>Sinisalibacter</taxon>
    </lineage>
</organism>
<comment type="caution">
    <text evidence="1">The sequence shown here is derived from an EMBL/GenBank/DDBJ whole genome shotgun (WGS) entry which is preliminary data.</text>
</comment>
<sequence>MRVGLGVSFDDFYVTSEKAMFEEIRASRKFLAEPAIADKSIGRVLDGSISDSAALAATRVTIGEVSFQNLFPLNRLSKTQAKLGLRPQG</sequence>
<keyword evidence="2" id="KW-1185">Reference proteome</keyword>
<reference evidence="2" key="1">
    <citation type="journal article" date="2019" name="Int. J. Syst. Evol. Microbiol.">
        <title>The Global Catalogue of Microorganisms (GCM) 10K type strain sequencing project: providing services to taxonomists for standard genome sequencing and annotation.</title>
        <authorList>
            <consortium name="The Broad Institute Genomics Platform"/>
            <consortium name="The Broad Institute Genome Sequencing Center for Infectious Disease"/>
            <person name="Wu L."/>
            <person name="Ma J."/>
        </authorList>
    </citation>
    <scope>NUCLEOTIDE SEQUENCE [LARGE SCALE GENOMIC DNA]</scope>
    <source>
        <strain evidence="2">CGMCC 1.12922</strain>
    </source>
</reference>
<evidence type="ECO:0000313" key="2">
    <source>
        <dbReference type="Proteomes" id="UP000617355"/>
    </source>
</evidence>
<name>A0ABQ1QPP0_9RHOB</name>